<dbReference type="VEuPathDB" id="FungiDB:GGTG_00010"/>
<reference evidence="2" key="3">
    <citation type="submission" date="2010-09" db="EMBL/GenBank/DDBJ databases">
        <title>Annotation of Gaeumannomyces graminis var. tritici R3-111a-1.</title>
        <authorList>
            <consortium name="The Broad Institute Genome Sequencing Platform"/>
            <person name="Ma L.-J."/>
            <person name="Dead R."/>
            <person name="Young S.K."/>
            <person name="Zeng Q."/>
            <person name="Gargeya S."/>
            <person name="Fitzgerald M."/>
            <person name="Haas B."/>
            <person name="Abouelleil A."/>
            <person name="Alvarado L."/>
            <person name="Arachchi H.M."/>
            <person name="Berlin A."/>
            <person name="Brown A."/>
            <person name="Chapman S.B."/>
            <person name="Chen Z."/>
            <person name="Dunbar C."/>
            <person name="Freedman E."/>
            <person name="Gearin G."/>
            <person name="Gellesch M."/>
            <person name="Goldberg J."/>
            <person name="Griggs A."/>
            <person name="Gujja S."/>
            <person name="Heiman D."/>
            <person name="Howarth C."/>
            <person name="Larson L."/>
            <person name="Lui A."/>
            <person name="MacDonald P.J.P."/>
            <person name="Mehta T."/>
            <person name="Montmayeur A."/>
            <person name="Murphy C."/>
            <person name="Neiman D."/>
            <person name="Pearson M."/>
            <person name="Priest M."/>
            <person name="Roberts A."/>
            <person name="Saif S."/>
            <person name="Shea T."/>
            <person name="Shenoy N."/>
            <person name="Sisk P."/>
            <person name="Stolte C."/>
            <person name="Sykes S."/>
            <person name="Yandava C."/>
            <person name="Wortman J."/>
            <person name="Nusbaum C."/>
            <person name="Birren B."/>
        </authorList>
    </citation>
    <scope>NUCLEOTIDE SEQUENCE</scope>
    <source>
        <strain evidence="2">R3-111a-1</strain>
    </source>
</reference>
<proteinExistence type="predicted"/>
<dbReference type="AlphaFoldDB" id="J3NFG3"/>
<accession>J3NFG3</accession>
<gene>
    <name evidence="3" type="primary">20340468</name>
    <name evidence="2" type="ORF">GGTG_00010</name>
</gene>
<dbReference type="Proteomes" id="UP000006039">
    <property type="component" value="Unassembled WGS sequence"/>
</dbReference>
<reference evidence="4" key="1">
    <citation type="submission" date="2010-07" db="EMBL/GenBank/DDBJ databases">
        <title>The genome sequence of Gaeumannomyces graminis var. tritici strain R3-111a-1.</title>
        <authorList>
            <consortium name="The Broad Institute Genome Sequencing Platform"/>
            <person name="Ma L.-J."/>
            <person name="Dead R."/>
            <person name="Young S."/>
            <person name="Zeng Q."/>
            <person name="Koehrsen M."/>
            <person name="Alvarado L."/>
            <person name="Berlin A."/>
            <person name="Chapman S.B."/>
            <person name="Chen Z."/>
            <person name="Freedman E."/>
            <person name="Gellesch M."/>
            <person name="Goldberg J."/>
            <person name="Griggs A."/>
            <person name="Gujja S."/>
            <person name="Heilman E.R."/>
            <person name="Heiman D."/>
            <person name="Hepburn T."/>
            <person name="Howarth C."/>
            <person name="Jen D."/>
            <person name="Larson L."/>
            <person name="Mehta T."/>
            <person name="Neiman D."/>
            <person name="Pearson M."/>
            <person name="Roberts A."/>
            <person name="Saif S."/>
            <person name="Shea T."/>
            <person name="Shenoy N."/>
            <person name="Sisk P."/>
            <person name="Stolte C."/>
            <person name="Sykes S."/>
            <person name="Walk T."/>
            <person name="White J."/>
            <person name="Yandava C."/>
            <person name="Haas B."/>
            <person name="Nusbaum C."/>
            <person name="Birren B."/>
        </authorList>
    </citation>
    <scope>NUCLEOTIDE SEQUENCE [LARGE SCALE GENOMIC DNA]</scope>
    <source>
        <strain evidence="4">R3-111a-1</strain>
    </source>
</reference>
<dbReference type="EnsemblFungi" id="EJT80003">
    <property type="protein sequence ID" value="EJT80003"/>
    <property type="gene ID" value="GGTG_00010"/>
</dbReference>
<reference evidence="3" key="5">
    <citation type="submission" date="2018-04" db="UniProtKB">
        <authorList>
            <consortium name="EnsemblFungi"/>
        </authorList>
    </citation>
    <scope>IDENTIFICATION</scope>
    <source>
        <strain evidence="3">R3-111a-1</strain>
    </source>
</reference>
<dbReference type="GeneID" id="20340468"/>
<sequence>MSSLAVYWARRLGYASVSDARHHFHLRPLRPVFFRLTDKEQDSAESSLSTRAWGHSDDDDSDDGDGGNDFEYGPAVPPMGICPPVGPLPPLPSLPAGVPFNFALVFFAPDHDTNPNIGLALRVQAEQNRRQIHSRTPVALELRNVRRVFPCGNCYVADFLRGGFHYECDTVCVVGDTQNNACFRCQARGWVCRPLPREFPFTIDLRLILAVLWLSSGELCREFEALRVHCVRNMIVWENTYGSSITTHPHARHGLGYSGRRVRRSGQLGNVPDLVPHTLEWIHRPWTAGLTDYTYPRPVHLLWLVRYHAAIGNGERWGEHDPHPFSSFTTAARDEELAWVNEELVALGLPRFQSRYSVTLPINNHRGRRGRVMEVSAEVSSAGQVPIAGSSGGQGDHARLDAPWVEWFPTDEEAEAVHSAQFAPRAPGTGFMDRAEFEQHYPELAAQIYGPASGSGGDVADSDTEEE</sequence>
<evidence type="ECO:0000313" key="4">
    <source>
        <dbReference type="Proteomes" id="UP000006039"/>
    </source>
</evidence>
<feature type="region of interest" description="Disordered" evidence="1">
    <location>
        <begin position="448"/>
        <end position="467"/>
    </location>
</feature>
<keyword evidence="4" id="KW-1185">Reference proteome</keyword>
<reference evidence="2" key="2">
    <citation type="submission" date="2010-07" db="EMBL/GenBank/DDBJ databases">
        <authorList>
            <consortium name="The Broad Institute Genome Sequencing Platform"/>
            <consortium name="Broad Institute Genome Sequencing Center for Infectious Disease"/>
            <person name="Ma L.-J."/>
            <person name="Dead R."/>
            <person name="Young S."/>
            <person name="Zeng Q."/>
            <person name="Koehrsen M."/>
            <person name="Alvarado L."/>
            <person name="Berlin A."/>
            <person name="Chapman S.B."/>
            <person name="Chen Z."/>
            <person name="Freedman E."/>
            <person name="Gellesch M."/>
            <person name="Goldberg J."/>
            <person name="Griggs A."/>
            <person name="Gujja S."/>
            <person name="Heilman E.R."/>
            <person name="Heiman D."/>
            <person name="Hepburn T."/>
            <person name="Howarth C."/>
            <person name="Jen D."/>
            <person name="Larson L."/>
            <person name="Mehta T."/>
            <person name="Neiman D."/>
            <person name="Pearson M."/>
            <person name="Roberts A."/>
            <person name="Saif S."/>
            <person name="Shea T."/>
            <person name="Shenoy N."/>
            <person name="Sisk P."/>
            <person name="Stolte C."/>
            <person name="Sykes S."/>
            <person name="Walk T."/>
            <person name="White J."/>
            <person name="Yandava C."/>
            <person name="Haas B."/>
            <person name="Nusbaum C."/>
            <person name="Birren B."/>
        </authorList>
    </citation>
    <scope>NUCLEOTIDE SEQUENCE</scope>
    <source>
        <strain evidence="2">R3-111a-1</strain>
    </source>
</reference>
<protein>
    <submittedName>
        <fullName evidence="2 3">Uncharacterized protein</fullName>
    </submittedName>
</protein>
<organism evidence="2">
    <name type="scientific">Gaeumannomyces tritici (strain R3-111a-1)</name>
    <name type="common">Wheat and barley take-all root rot fungus</name>
    <name type="synonym">Gaeumannomyces graminis var. tritici</name>
    <dbReference type="NCBI Taxonomy" id="644352"/>
    <lineage>
        <taxon>Eukaryota</taxon>
        <taxon>Fungi</taxon>
        <taxon>Dikarya</taxon>
        <taxon>Ascomycota</taxon>
        <taxon>Pezizomycotina</taxon>
        <taxon>Sordariomycetes</taxon>
        <taxon>Sordariomycetidae</taxon>
        <taxon>Magnaporthales</taxon>
        <taxon>Magnaporthaceae</taxon>
        <taxon>Gaeumannomyces</taxon>
    </lineage>
</organism>
<name>J3NFG3_GAET3</name>
<feature type="compositionally biased region" description="Acidic residues" evidence="1">
    <location>
        <begin position="57"/>
        <end position="68"/>
    </location>
</feature>
<evidence type="ECO:0000313" key="3">
    <source>
        <dbReference type="EnsemblFungi" id="EJT80003"/>
    </source>
</evidence>
<evidence type="ECO:0000313" key="2">
    <source>
        <dbReference type="EMBL" id="EJT80003.1"/>
    </source>
</evidence>
<feature type="region of interest" description="Disordered" evidence="1">
    <location>
        <begin position="45"/>
        <end position="73"/>
    </location>
</feature>
<dbReference type="HOGENOM" id="CLU_585321_0_0_1"/>
<dbReference type="RefSeq" id="XP_009216012.1">
    <property type="nucleotide sequence ID" value="XM_009217748.1"/>
</dbReference>
<evidence type="ECO:0000256" key="1">
    <source>
        <dbReference type="SAM" id="MobiDB-lite"/>
    </source>
</evidence>
<reference evidence="3" key="4">
    <citation type="journal article" date="2015" name="G3 (Bethesda)">
        <title>Genome sequences of three phytopathogenic species of the Magnaporthaceae family of fungi.</title>
        <authorList>
            <person name="Okagaki L.H."/>
            <person name="Nunes C.C."/>
            <person name="Sailsbery J."/>
            <person name="Clay B."/>
            <person name="Brown D."/>
            <person name="John T."/>
            <person name="Oh Y."/>
            <person name="Young N."/>
            <person name="Fitzgerald M."/>
            <person name="Haas B.J."/>
            <person name="Zeng Q."/>
            <person name="Young S."/>
            <person name="Adiconis X."/>
            <person name="Fan L."/>
            <person name="Levin J.Z."/>
            <person name="Mitchell T.K."/>
            <person name="Okubara P.A."/>
            <person name="Farman M.L."/>
            <person name="Kohn L.M."/>
            <person name="Birren B."/>
            <person name="Ma L.-J."/>
            <person name="Dean R.A."/>
        </authorList>
    </citation>
    <scope>NUCLEOTIDE SEQUENCE</scope>
    <source>
        <strain evidence="3">R3-111a-1</strain>
    </source>
</reference>
<dbReference type="EMBL" id="GL385395">
    <property type="protein sequence ID" value="EJT80003.1"/>
    <property type="molecule type" value="Genomic_DNA"/>
</dbReference>